<keyword evidence="2" id="KW-0732">Signal</keyword>
<proteinExistence type="predicted"/>
<comment type="caution">
    <text evidence="3">The sequence shown here is derived from an EMBL/GenBank/DDBJ whole genome shotgun (WGS) entry which is preliminary data.</text>
</comment>
<dbReference type="EMBL" id="CZCU02000144">
    <property type="protein sequence ID" value="VXD20100.1"/>
    <property type="molecule type" value="Genomic_DNA"/>
</dbReference>
<sequence length="321" mass="35162">MKTKIALCLTSLILGFSYPVTAQTFNPCLTNSNASVAQCQNANLSETVAILEDGRSYEYETGQGIYRVRYNYTGKNWTHADVAPIRINTNKPIAILPMQYTSNGLQSGASVNGVSVGRVWNSITVEEMKRRLEKLGFYVLTPTISMYGESIDGFQALEHFIAGVHKGNSSVQTVVLSADANIPNAANPRPGAQMLVTGLHHRDLWWEYRIQNRLTPFYQQQHLVNIGPRVRGGQNNREGHSLAWHPMIERAAEYNPKIAIIEVAQAAEIIQRAGSIQAGRQWAAPVFDAVALGMAEQACATGGQGETSVNRPDACSTGQPF</sequence>
<dbReference type="Proteomes" id="UP000184550">
    <property type="component" value="Unassembled WGS sequence"/>
</dbReference>
<evidence type="ECO:0000256" key="2">
    <source>
        <dbReference type="SAM" id="SignalP"/>
    </source>
</evidence>
<evidence type="ECO:0000256" key="1">
    <source>
        <dbReference type="SAM" id="MobiDB-lite"/>
    </source>
</evidence>
<feature type="chain" id="PRO_5031459495" evidence="2">
    <location>
        <begin position="23"/>
        <end position="321"/>
    </location>
</feature>
<dbReference type="RefSeq" id="WP_083622876.1">
    <property type="nucleotide sequence ID" value="NZ_LR734874.1"/>
</dbReference>
<dbReference type="OrthoDB" id="442021at2"/>
<evidence type="ECO:0000313" key="4">
    <source>
        <dbReference type="Proteomes" id="UP000184550"/>
    </source>
</evidence>
<reference evidence="3" key="1">
    <citation type="submission" date="2019-10" db="EMBL/GenBank/DDBJ databases">
        <authorList>
            <consortium name="Genoscope - CEA"/>
            <person name="William W."/>
        </authorList>
    </citation>
    <scope>NUCLEOTIDE SEQUENCE [LARGE SCALE GENOMIC DNA]</scope>
    <source>
        <strain evidence="3">BBR_PRJEB10992</strain>
    </source>
</reference>
<keyword evidence="4" id="KW-1185">Reference proteome</keyword>
<dbReference type="AlphaFoldDB" id="A0A7Z9BSC9"/>
<gene>
    <name evidence="3" type="ORF">PL8927_680041</name>
</gene>
<feature type="compositionally biased region" description="Polar residues" evidence="1">
    <location>
        <begin position="306"/>
        <end position="321"/>
    </location>
</feature>
<accession>A0A7Z9BSC9</accession>
<evidence type="ECO:0000313" key="3">
    <source>
        <dbReference type="EMBL" id="VXD20100.1"/>
    </source>
</evidence>
<protein>
    <submittedName>
        <fullName evidence="3">Uncharacterized protein</fullName>
    </submittedName>
</protein>
<name>A0A7Z9BSC9_9CYAN</name>
<organism evidence="3 4">
    <name type="scientific">Planktothrix serta PCC 8927</name>
    <dbReference type="NCBI Taxonomy" id="671068"/>
    <lineage>
        <taxon>Bacteria</taxon>
        <taxon>Bacillati</taxon>
        <taxon>Cyanobacteriota</taxon>
        <taxon>Cyanophyceae</taxon>
        <taxon>Oscillatoriophycideae</taxon>
        <taxon>Oscillatoriales</taxon>
        <taxon>Microcoleaceae</taxon>
        <taxon>Planktothrix</taxon>
    </lineage>
</organism>
<feature type="region of interest" description="Disordered" evidence="1">
    <location>
        <begin position="301"/>
        <end position="321"/>
    </location>
</feature>
<feature type="signal peptide" evidence="2">
    <location>
        <begin position="1"/>
        <end position="22"/>
    </location>
</feature>